<protein>
    <submittedName>
        <fullName evidence="3">Uncharacterized protein</fullName>
    </submittedName>
</protein>
<proteinExistence type="predicted"/>
<dbReference type="AlphaFoldDB" id="A0A2T7A6N6"/>
<keyword evidence="4" id="KW-1185">Reference proteome</keyword>
<feature type="region of interest" description="Disordered" evidence="1">
    <location>
        <begin position="156"/>
        <end position="183"/>
    </location>
</feature>
<dbReference type="EMBL" id="NESQ01000014">
    <property type="protein sequence ID" value="PUU83378.1"/>
    <property type="molecule type" value="Genomic_DNA"/>
</dbReference>
<sequence length="311" mass="34222">MFSFKGRLPLVAHRSRFAHKGFVRRQFYQTSGNFSADTSHPEAVQGSDHANDYLSTSHGSTLHNAEQAIFPTSLVHPVPLVRLASLVRPVSPALPVSFIRPVSFTLPLSLVGPVSFVRSVSFLRPAPTRPTSALRLPTPTMYLVRRGCHDLFGAKPHSPDSSSTAAVNGPGEGKVGAGHGFRDAAEKPEDDLKTVGYFPFRPFIVLEKLHEHSTVKGLARVEAEIKSTKNQGRGFFFSLLGTILLGVGLKIVWYDVSMEQKYDNNLLRVQDTIKADMKTMQQGLEKGHTHLEGELKSIAAKLEKLVGRGWF</sequence>
<comment type="caution">
    <text evidence="3">The sequence shown here is derived from an EMBL/GenBank/DDBJ whole genome shotgun (WGS) entry which is preliminary data.</text>
</comment>
<reference evidence="3 4" key="1">
    <citation type="submission" date="2017-04" db="EMBL/GenBank/DDBJ databases">
        <title>Draft genome sequence of Tuber borchii Vittad., a whitish edible truffle.</title>
        <authorList>
            <consortium name="DOE Joint Genome Institute"/>
            <person name="Murat C."/>
            <person name="Kuo A."/>
            <person name="Barry K.W."/>
            <person name="Clum A."/>
            <person name="Dockter R.B."/>
            <person name="Fauchery L."/>
            <person name="Iotti M."/>
            <person name="Kohler A."/>
            <person name="Labutti K."/>
            <person name="Lindquist E.A."/>
            <person name="Lipzen A."/>
            <person name="Ohm R.A."/>
            <person name="Wang M."/>
            <person name="Grigoriev I.V."/>
            <person name="Zambonelli A."/>
            <person name="Martin F.M."/>
        </authorList>
    </citation>
    <scope>NUCLEOTIDE SEQUENCE [LARGE SCALE GENOMIC DNA]</scope>
    <source>
        <strain evidence="3 4">Tbo3840</strain>
    </source>
</reference>
<feature type="transmembrane region" description="Helical" evidence="2">
    <location>
        <begin position="235"/>
        <end position="254"/>
    </location>
</feature>
<gene>
    <name evidence="3" type="ORF">B9Z19DRAFT_1061068</name>
</gene>
<dbReference type="Proteomes" id="UP000244722">
    <property type="component" value="Unassembled WGS sequence"/>
</dbReference>
<accession>A0A2T7A6N6</accession>
<evidence type="ECO:0000313" key="4">
    <source>
        <dbReference type="Proteomes" id="UP000244722"/>
    </source>
</evidence>
<keyword evidence="2" id="KW-0812">Transmembrane</keyword>
<keyword evidence="2" id="KW-0472">Membrane</keyword>
<name>A0A2T7A6N6_TUBBO</name>
<organism evidence="3 4">
    <name type="scientific">Tuber borchii</name>
    <name type="common">White truffle</name>
    <dbReference type="NCBI Taxonomy" id="42251"/>
    <lineage>
        <taxon>Eukaryota</taxon>
        <taxon>Fungi</taxon>
        <taxon>Dikarya</taxon>
        <taxon>Ascomycota</taxon>
        <taxon>Pezizomycotina</taxon>
        <taxon>Pezizomycetes</taxon>
        <taxon>Pezizales</taxon>
        <taxon>Tuberaceae</taxon>
        <taxon>Tuber</taxon>
    </lineage>
</organism>
<feature type="region of interest" description="Disordered" evidence="1">
    <location>
        <begin position="34"/>
        <end position="57"/>
    </location>
</feature>
<evidence type="ECO:0000313" key="3">
    <source>
        <dbReference type="EMBL" id="PUU83378.1"/>
    </source>
</evidence>
<evidence type="ECO:0000256" key="2">
    <source>
        <dbReference type="SAM" id="Phobius"/>
    </source>
</evidence>
<feature type="compositionally biased region" description="Gly residues" evidence="1">
    <location>
        <begin position="170"/>
        <end position="179"/>
    </location>
</feature>
<evidence type="ECO:0000256" key="1">
    <source>
        <dbReference type="SAM" id="MobiDB-lite"/>
    </source>
</evidence>
<keyword evidence="2" id="KW-1133">Transmembrane helix</keyword>